<dbReference type="RefSeq" id="WP_125753918.1">
    <property type="nucleotide sequence ID" value="NZ_JBHTON010000025.1"/>
</dbReference>
<dbReference type="PANTHER" id="PTHR46517">
    <property type="entry name" value="FRUCTOSE-2,6-BISPHOSPHATASE TIGAR"/>
    <property type="match status" value="1"/>
</dbReference>
<evidence type="ECO:0000313" key="2">
    <source>
        <dbReference type="EMBL" id="MFD1485240.1"/>
    </source>
</evidence>
<reference evidence="3" key="1">
    <citation type="journal article" date="2019" name="Int. J. Syst. Evol. Microbiol.">
        <title>The Global Catalogue of Microorganisms (GCM) 10K type strain sequencing project: providing services to taxonomists for standard genome sequencing and annotation.</title>
        <authorList>
            <consortium name="The Broad Institute Genomics Platform"/>
            <consortium name="The Broad Institute Genome Sequencing Center for Infectious Disease"/>
            <person name="Wu L."/>
            <person name="Ma J."/>
        </authorList>
    </citation>
    <scope>NUCLEOTIDE SEQUENCE [LARGE SCALE GENOMIC DNA]</scope>
    <source>
        <strain evidence="3">CCM 8903</strain>
    </source>
</reference>
<dbReference type="Gene3D" id="3.40.50.1240">
    <property type="entry name" value="Phosphoglycerate mutase-like"/>
    <property type="match status" value="1"/>
</dbReference>
<accession>A0ABW4E5Q9</accession>
<organism evidence="2 3">
    <name type="scientific">Lacticaseibacillus baoqingensis</name>
    <dbReference type="NCBI Taxonomy" id="2486013"/>
    <lineage>
        <taxon>Bacteria</taxon>
        <taxon>Bacillati</taxon>
        <taxon>Bacillota</taxon>
        <taxon>Bacilli</taxon>
        <taxon>Lactobacillales</taxon>
        <taxon>Lactobacillaceae</taxon>
        <taxon>Lacticaseibacillus</taxon>
    </lineage>
</organism>
<dbReference type="PANTHER" id="PTHR46517:SF1">
    <property type="entry name" value="FRUCTOSE-2,6-BISPHOSPHATASE TIGAR"/>
    <property type="match status" value="1"/>
</dbReference>
<dbReference type="EMBL" id="JBHTON010000025">
    <property type="protein sequence ID" value="MFD1485240.1"/>
    <property type="molecule type" value="Genomic_DNA"/>
</dbReference>
<dbReference type="PROSITE" id="PS00175">
    <property type="entry name" value="PG_MUTASE"/>
    <property type="match status" value="1"/>
</dbReference>
<dbReference type="SUPFAM" id="SSF53254">
    <property type="entry name" value="Phosphoglycerate mutase-like"/>
    <property type="match status" value="1"/>
</dbReference>
<dbReference type="InterPro" id="IPR013078">
    <property type="entry name" value="His_Pase_superF_clade-1"/>
</dbReference>
<keyword evidence="1" id="KW-0378">Hydrolase</keyword>
<evidence type="ECO:0000256" key="1">
    <source>
        <dbReference type="ARBA" id="ARBA00022801"/>
    </source>
</evidence>
<sequence length="219" mass="24714">MKTVTVYLVRHGQTWFNRFNKMQGWSDSPLTEKGLADAERAGLMLKHITFTHAYSSDTMRASKTARKILSLNMNSNVELTITPFFREQFYGYYEGEDSPKTWYAVGAPHDTPNFKALITKYGVDASKDFMHEADPFGAAEDALTYWNRLQKGFKLLRQDNQHGDNVLLVSHGTTIRSIVDKFGKEDGFKVTDAPLNGSVTKIALTDQGVKILSYNQTSL</sequence>
<dbReference type="InterPro" id="IPR051695">
    <property type="entry name" value="Phosphoglycerate_Mutase"/>
</dbReference>
<keyword evidence="3" id="KW-1185">Reference proteome</keyword>
<dbReference type="Pfam" id="PF00300">
    <property type="entry name" value="His_Phos_1"/>
    <property type="match status" value="1"/>
</dbReference>
<dbReference type="PROSITE" id="PS50007">
    <property type="entry name" value="PIPLC_X_DOMAIN"/>
    <property type="match status" value="1"/>
</dbReference>
<dbReference type="InterPro" id="IPR001345">
    <property type="entry name" value="PG/BPGM_mutase_AS"/>
</dbReference>
<gene>
    <name evidence="2" type="ORF">ACFQ5J_08360</name>
</gene>
<dbReference type="InterPro" id="IPR029033">
    <property type="entry name" value="His_PPase_superfam"/>
</dbReference>
<dbReference type="CDD" id="cd07067">
    <property type="entry name" value="HP_PGM_like"/>
    <property type="match status" value="1"/>
</dbReference>
<proteinExistence type="predicted"/>
<protein>
    <submittedName>
        <fullName evidence="2">Histidine phosphatase family protein</fullName>
    </submittedName>
</protein>
<evidence type="ECO:0000313" key="3">
    <source>
        <dbReference type="Proteomes" id="UP001597252"/>
    </source>
</evidence>
<dbReference type="Proteomes" id="UP001597252">
    <property type="component" value="Unassembled WGS sequence"/>
</dbReference>
<comment type="caution">
    <text evidence="2">The sequence shown here is derived from an EMBL/GenBank/DDBJ whole genome shotgun (WGS) entry which is preliminary data.</text>
</comment>
<dbReference type="SMART" id="SM00855">
    <property type="entry name" value="PGAM"/>
    <property type="match status" value="1"/>
</dbReference>
<name>A0ABW4E5Q9_9LACO</name>